<name>B9XA75_PEDPL</name>
<keyword evidence="2" id="KW-1185">Reference proteome</keyword>
<sequence length="124" mass="14091">MQLKNLSSAIGKSFSDEELLSELKRVLSEYPDAFPVPGLCSPGWSLKFSMAPGILSLQCHRIGNNILKGYIQVRFTEFLQRDCQDVMIEDERSGTLKFVLNCTNGEIEFSAEPYSVREYDPEEF</sequence>
<comment type="caution">
    <text evidence="1">The sequence shown here is derived from an EMBL/GenBank/DDBJ whole genome shotgun (WGS) entry which is preliminary data.</text>
</comment>
<dbReference type="Proteomes" id="UP000003688">
    <property type="component" value="Unassembled WGS sequence"/>
</dbReference>
<proteinExistence type="predicted"/>
<dbReference type="AlphaFoldDB" id="B9XA75"/>
<evidence type="ECO:0000313" key="2">
    <source>
        <dbReference type="Proteomes" id="UP000003688"/>
    </source>
</evidence>
<accession>B9XA75</accession>
<gene>
    <name evidence="1" type="ORF">Cflav_PD6051</name>
</gene>
<protein>
    <submittedName>
        <fullName evidence="1">Uncharacterized protein</fullName>
    </submittedName>
</protein>
<reference evidence="1 2" key="1">
    <citation type="journal article" date="2011" name="J. Bacteriol.">
        <title>Genome sequence of 'Pedosphaera parvula' Ellin514, an aerobic Verrucomicrobial isolate from pasture soil.</title>
        <authorList>
            <person name="Kant R."/>
            <person name="van Passel M.W."/>
            <person name="Sangwan P."/>
            <person name="Palva A."/>
            <person name="Lucas S."/>
            <person name="Copeland A."/>
            <person name="Lapidus A."/>
            <person name="Glavina Del Rio T."/>
            <person name="Dalin E."/>
            <person name="Tice H."/>
            <person name="Bruce D."/>
            <person name="Goodwin L."/>
            <person name="Pitluck S."/>
            <person name="Chertkov O."/>
            <person name="Larimer F.W."/>
            <person name="Land M.L."/>
            <person name="Hauser L."/>
            <person name="Brettin T.S."/>
            <person name="Detter J.C."/>
            <person name="Han S."/>
            <person name="de Vos W.M."/>
            <person name="Janssen P.H."/>
            <person name="Smidt H."/>
        </authorList>
    </citation>
    <scope>NUCLEOTIDE SEQUENCE [LARGE SCALE GENOMIC DNA]</scope>
    <source>
        <strain evidence="1 2">Ellin514</strain>
    </source>
</reference>
<organism evidence="1 2">
    <name type="scientific">Pedosphaera parvula (strain Ellin514)</name>
    <dbReference type="NCBI Taxonomy" id="320771"/>
    <lineage>
        <taxon>Bacteria</taxon>
        <taxon>Pseudomonadati</taxon>
        <taxon>Verrucomicrobiota</taxon>
        <taxon>Pedosphaerae</taxon>
        <taxon>Pedosphaerales</taxon>
        <taxon>Pedosphaeraceae</taxon>
        <taxon>Pedosphaera</taxon>
    </lineage>
</organism>
<dbReference type="EMBL" id="ABOX02000001">
    <property type="protein sequence ID" value="EEF63416.1"/>
    <property type="molecule type" value="Genomic_DNA"/>
</dbReference>
<evidence type="ECO:0000313" key="1">
    <source>
        <dbReference type="EMBL" id="EEF63416.1"/>
    </source>
</evidence>